<keyword evidence="3" id="KW-1185">Reference proteome</keyword>
<dbReference type="AlphaFoldDB" id="A0A1Z4LNR7"/>
<sequence>MGYFDGRGTSKICSSCPDFVVELISPRDTLEKTRAKMKDCMENGASLKWLINRKQKHVEILESPQAVSGEDVLPKFVLDLEEIW</sequence>
<dbReference type="InterPro" id="IPR011335">
    <property type="entry name" value="Restrct_endonuc-II-like"/>
</dbReference>
<dbReference type="PANTHER" id="PTHR34107:SF7">
    <property type="entry name" value="SLR2092 PROTEIN"/>
    <property type="match status" value="1"/>
</dbReference>
<dbReference type="InterPro" id="IPR008538">
    <property type="entry name" value="Uma2"/>
</dbReference>
<dbReference type="SUPFAM" id="SSF52980">
    <property type="entry name" value="Restriction endonuclease-like"/>
    <property type="match status" value="1"/>
</dbReference>
<gene>
    <name evidence="2" type="ORF">NIES267_23650</name>
</gene>
<evidence type="ECO:0000313" key="3">
    <source>
        <dbReference type="Proteomes" id="UP000218418"/>
    </source>
</evidence>
<evidence type="ECO:0000259" key="1">
    <source>
        <dbReference type="Pfam" id="PF05685"/>
    </source>
</evidence>
<dbReference type="EMBL" id="AP018227">
    <property type="protein sequence ID" value="BAY82880.1"/>
    <property type="molecule type" value="Genomic_DNA"/>
</dbReference>
<dbReference type="CDD" id="cd06260">
    <property type="entry name" value="DUF820-like"/>
    <property type="match status" value="1"/>
</dbReference>
<organism evidence="2 3">
    <name type="scientific">Calothrix parasitica NIES-267</name>
    <dbReference type="NCBI Taxonomy" id="1973488"/>
    <lineage>
        <taxon>Bacteria</taxon>
        <taxon>Bacillati</taxon>
        <taxon>Cyanobacteriota</taxon>
        <taxon>Cyanophyceae</taxon>
        <taxon>Nostocales</taxon>
        <taxon>Calotrichaceae</taxon>
        <taxon>Calothrix</taxon>
    </lineage>
</organism>
<dbReference type="PANTHER" id="PTHR34107">
    <property type="entry name" value="SLL0198 PROTEIN-RELATED"/>
    <property type="match status" value="1"/>
</dbReference>
<name>A0A1Z4LNR7_9CYAN</name>
<dbReference type="Pfam" id="PF05685">
    <property type="entry name" value="Uma2"/>
    <property type="match status" value="1"/>
</dbReference>
<reference evidence="2 3" key="1">
    <citation type="submission" date="2017-06" db="EMBL/GenBank/DDBJ databases">
        <title>Genome sequencing of cyanobaciteial culture collection at National Institute for Environmental Studies (NIES).</title>
        <authorList>
            <person name="Hirose Y."/>
            <person name="Shimura Y."/>
            <person name="Fujisawa T."/>
            <person name="Nakamura Y."/>
            <person name="Kawachi M."/>
        </authorList>
    </citation>
    <scope>NUCLEOTIDE SEQUENCE [LARGE SCALE GENOMIC DNA]</scope>
    <source>
        <strain evidence="2 3">NIES-267</strain>
    </source>
</reference>
<accession>A0A1Z4LNR7</accession>
<proteinExistence type="predicted"/>
<dbReference type="Proteomes" id="UP000218418">
    <property type="component" value="Chromosome"/>
</dbReference>
<protein>
    <recommendedName>
        <fullName evidence="1">Putative restriction endonuclease domain-containing protein</fullName>
    </recommendedName>
</protein>
<dbReference type="InterPro" id="IPR012296">
    <property type="entry name" value="Nuclease_put_TT1808"/>
</dbReference>
<dbReference type="Gene3D" id="3.90.1570.10">
    <property type="entry name" value="tt1808, chain A"/>
    <property type="match status" value="1"/>
</dbReference>
<evidence type="ECO:0000313" key="2">
    <source>
        <dbReference type="EMBL" id="BAY82880.1"/>
    </source>
</evidence>
<feature type="domain" description="Putative restriction endonuclease" evidence="1">
    <location>
        <begin position="12"/>
        <end position="65"/>
    </location>
</feature>